<sequence length="237" mass="26190">MDIVELLLSGRRGRRVLWEFALDSEAQALSEFADHPLHSAMYYASYQVEACRGDSVIMFGPGADEGRTVTVSVEELAKLISATTLLPVTDQLLQKSLESTVVHARYWQEPDGEDTLLAAPALQNALCRVAEYIVASGLTQQWLAPVDLRTQFHVEFDQPDPAGSMTSTGSSVFDKLLRWKENLILTEARARAEKPTPVTAMIGGEWWSRPSWDLRATTGVFTNQQPIGASCVEDAFT</sequence>
<protein>
    <submittedName>
        <fullName evidence="1">Uncharacterized protein</fullName>
    </submittedName>
</protein>
<gene>
    <name evidence="1" type="ORF">GCM10007173_33310</name>
</gene>
<evidence type="ECO:0000313" key="1">
    <source>
        <dbReference type="EMBL" id="GGJ71793.1"/>
    </source>
</evidence>
<keyword evidence="2" id="KW-1185">Reference proteome</keyword>
<organism evidence="1 2">
    <name type="scientific">Glutamicibacter ardleyensis</name>
    <dbReference type="NCBI Taxonomy" id="225894"/>
    <lineage>
        <taxon>Bacteria</taxon>
        <taxon>Bacillati</taxon>
        <taxon>Actinomycetota</taxon>
        <taxon>Actinomycetes</taxon>
        <taxon>Micrococcales</taxon>
        <taxon>Micrococcaceae</taxon>
        <taxon>Glutamicibacter</taxon>
    </lineage>
</organism>
<dbReference type="RefSeq" id="WP_188687228.1">
    <property type="nucleotide sequence ID" value="NZ_BMKX01000011.1"/>
</dbReference>
<comment type="caution">
    <text evidence="1">The sequence shown here is derived from an EMBL/GenBank/DDBJ whole genome shotgun (WGS) entry which is preliminary data.</text>
</comment>
<name>A0ABQ2DSM5_9MICC</name>
<evidence type="ECO:0000313" key="2">
    <source>
        <dbReference type="Proteomes" id="UP000606115"/>
    </source>
</evidence>
<reference evidence="2" key="1">
    <citation type="journal article" date="2019" name="Int. J. Syst. Evol. Microbiol.">
        <title>The Global Catalogue of Microorganisms (GCM) 10K type strain sequencing project: providing services to taxonomists for standard genome sequencing and annotation.</title>
        <authorList>
            <consortium name="The Broad Institute Genomics Platform"/>
            <consortium name="The Broad Institute Genome Sequencing Center for Infectious Disease"/>
            <person name="Wu L."/>
            <person name="Ma J."/>
        </authorList>
    </citation>
    <scope>NUCLEOTIDE SEQUENCE [LARGE SCALE GENOMIC DNA]</scope>
    <source>
        <strain evidence="2">CGMCC 1.3685</strain>
    </source>
</reference>
<dbReference type="GeneID" id="303305664"/>
<accession>A0ABQ2DSM5</accession>
<dbReference type="Proteomes" id="UP000606115">
    <property type="component" value="Unassembled WGS sequence"/>
</dbReference>
<proteinExistence type="predicted"/>
<dbReference type="EMBL" id="BMKX01000011">
    <property type="protein sequence ID" value="GGJ71793.1"/>
    <property type="molecule type" value="Genomic_DNA"/>
</dbReference>